<feature type="domain" description="DUF418" evidence="2">
    <location>
        <begin position="221"/>
        <end position="383"/>
    </location>
</feature>
<feature type="transmembrane region" description="Helical" evidence="1">
    <location>
        <begin position="122"/>
        <end position="139"/>
    </location>
</feature>
<gene>
    <name evidence="3" type="ORF">L8U60_04125</name>
</gene>
<feature type="transmembrane region" description="Helical" evidence="1">
    <location>
        <begin position="12"/>
        <end position="30"/>
    </location>
</feature>
<dbReference type="InterPro" id="IPR052529">
    <property type="entry name" value="Bact_Transport_Assoc"/>
</dbReference>
<evidence type="ECO:0000313" key="3">
    <source>
        <dbReference type="EMBL" id="MCZ9293670.1"/>
    </source>
</evidence>
<feature type="transmembrane region" description="Helical" evidence="1">
    <location>
        <begin position="269"/>
        <end position="291"/>
    </location>
</feature>
<keyword evidence="1" id="KW-1133">Transmembrane helix</keyword>
<dbReference type="RefSeq" id="WP_269965108.1">
    <property type="nucleotide sequence ID" value="NZ_JAKMUS010000004.1"/>
</dbReference>
<keyword evidence="1" id="KW-0812">Transmembrane</keyword>
<feature type="transmembrane region" description="Helical" evidence="1">
    <location>
        <begin position="318"/>
        <end position="336"/>
    </location>
</feature>
<proteinExistence type="predicted"/>
<feature type="transmembrane region" description="Helical" evidence="1">
    <location>
        <begin position="98"/>
        <end position="116"/>
    </location>
</feature>
<evidence type="ECO:0000313" key="4">
    <source>
        <dbReference type="Proteomes" id="UP001146468"/>
    </source>
</evidence>
<evidence type="ECO:0000256" key="1">
    <source>
        <dbReference type="SAM" id="Phobius"/>
    </source>
</evidence>
<organism evidence="3 4">
    <name type="scientific">Corynebacterium meitnerae</name>
    <dbReference type="NCBI Taxonomy" id="2913498"/>
    <lineage>
        <taxon>Bacteria</taxon>
        <taxon>Bacillati</taxon>
        <taxon>Actinomycetota</taxon>
        <taxon>Actinomycetes</taxon>
        <taxon>Mycobacteriales</taxon>
        <taxon>Corynebacteriaceae</taxon>
        <taxon>Corynebacterium</taxon>
    </lineage>
</organism>
<reference evidence="3" key="1">
    <citation type="submission" date="2022-02" db="EMBL/GenBank/DDBJ databases">
        <title>Corynebacterium sp. from urogenital microbiome.</title>
        <authorList>
            <person name="Cappelli E.A."/>
            <person name="Ribeiro T.G."/>
            <person name="Peixe L."/>
        </authorList>
    </citation>
    <scope>NUCLEOTIDE SEQUENCE</scope>
    <source>
        <strain evidence="3">C8Ua_172</strain>
    </source>
</reference>
<keyword evidence="4" id="KW-1185">Reference proteome</keyword>
<dbReference type="PANTHER" id="PTHR30590:SF2">
    <property type="entry name" value="INNER MEMBRANE PROTEIN"/>
    <property type="match status" value="1"/>
</dbReference>
<sequence length="395" mass="42625">MNQRLIVPDLARGLALLGIAMANISTAWIISDIPGAYGESVGWVHPGSIADEIAAIFATMFVHVRGLPMFSTLLGFGVGLITMSLARKNYPAKKARLVLVKRYGILALFGVAHMFLIFNGDIMVTYGLCGIIMGLLIAVRTKILRIIAYCLIGFTIFMSLIGAVGAAFGADMTLPLEPTSSFTTPADYFINNALWGFVYLINAVAAIPYLLGVMLIGFIWAREGVLVDVNAHRRTLLTWSWLTVAVIVLIGIPWGLFSIGEFSESFSPVFIALNQGFGTITGPGILAMIALATQRLHNTVPAVLYPFVALGKRSMSGYIMQSILFIITVMPFGLGLGLESGVAMKLLIATGIWAVTLILATILEATNTPGPFEWAHRHLSYGKTGRLEPYTIAHA</sequence>
<feature type="transmembrane region" description="Helical" evidence="1">
    <location>
        <begin position="67"/>
        <end position="86"/>
    </location>
</feature>
<feature type="transmembrane region" description="Helical" evidence="1">
    <location>
        <begin position="236"/>
        <end position="257"/>
    </location>
</feature>
<feature type="transmembrane region" description="Helical" evidence="1">
    <location>
        <begin position="146"/>
        <end position="168"/>
    </location>
</feature>
<dbReference type="PANTHER" id="PTHR30590">
    <property type="entry name" value="INNER MEMBRANE PROTEIN"/>
    <property type="match status" value="1"/>
</dbReference>
<dbReference type="EMBL" id="JAKMUS010000004">
    <property type="protein sequence ID" value="MCZ9293670.1"/>
    <property type="molecule type" value="Genomic_DNA"/>
</dbReference>
<feature type="transmembrane region" description="Helical" evidence="1">
    <location>
        <begin position="188"/>
        <end position="216"/>
    </location>
</feature>
<dbReference type="InterPro" id="IPR007349">
    <property type="entry name" value="DUF418"/>
</dbReference>
<keyword evidence="1" id="KW-0472">Membrane</keyword>
<protein>
    <submittedName>
        <fullName evidence="3">DUF418 domain-containing protein</fullName>
    </submittedName>
</protein>
<dbReference type="Pfam" id="PF04235">
    <property type="entry name" value="DUF418"/>
    <property type="match status" value="1"/>
</dbReference>
<name>A0A9X3LSZ9_9CORY</name>
<dbReference type="Proteomes" id="UP001146468">
    <property type="component" value="Unassembled WGS sequence"/>
</dbReference>
<accession>A0A9X3LSZ9</accession>
<comment type="caution">
    <text evidence="3">The sequence shown here is derived from an EMBL/GenBank/DDBJ whole genome shotgun (WGS) entry which is preliminary data.</text>
</comment>
<evidence type="ECO:0000259" key="2">
    <source>
        <dbReference type="Pfam" id="PF04235"/>
    </source>
</evidence>
<feature type="transmembrane region" description="Helical" evidence="1">
    <location>
        <begin position="342"/>
        <end position="363"/>
    </location>
</feature>
<dbReference type="AlphaFoldDB" id="A0A9X3LSZ9"/>